<accession>A0A0A9DLF1</accession>
<reference evidence="3" key="1">
    <citation type="submission" date="2014-09" db="EMBL/GenBank/DDBJ databases">
        <authorList>
            <person name="Magalhaes I.L.F."/>
            <person name="Oliveira U."/>
            <person name="Santos F.R."/>
            <person name="Vidigal T.H.D.A."/>
            <person name="Brescovit A.D."/>
            <person name="Santos A.J."/>
        </authorList>
    </citation>
    <scope>NUCLEOTIDE SEQUENCE</scope>
    <source>
        <tissue evidence="3">Shoot tissue taken approximately 20 cm above the soil surface</tissue>
    </source>
</reference>
<dbReference type="AlphaFoldDB" id="A0A0A9DLF1"/>
<evidence type="ECO:0000256" key="1">
    <source>
        <dbReference type="SAM" id="MobiDB-lite"/>
    </source>
</evidence>
<evidence type="ECO:0000313" key="3">
    <source>
        <dbReference type="EMBL" id="JAD88591.1"/>
    </source>
</evidence>
<reference evidence="3" key="2">
    <citation type="journal article" date="2015" name="Data Brief">
        <title>Shoot transcriptome of the giant reed, Arundo donax.</title>
        <authorList>
            <person name="Barrero R.A."/>
            <person name="Guerrero F.D."/>
            <person name="Moolhuijzen P."/>
            <person name="Goolsby J.A."/>
            <person name="Tidwell J."/>
            <person name="Bellgard S.E."/>
            <person name="Bellgard M.I."/>
        </authorList>
    </citation>
    <scope>NUCLEOTIDE SEQUENCE</scope>
    <source>
        <tissue evidence="3">Shoot tissue taken approximately 20 cm above the soil surface</tissue>
    </source>
</reference>
<feature type="region of interest" description="Disordered" evidence="1">
    <location>
        <begin position="241"/>
        <end position="312"/>
    </location>
</feature>
<dbReference type="PANTHER" id="PTHR33223:SF6">
    <property type="entry name" value="CCHC-TYPE DOMAIN-CONTAINING PROTEIN"/>
    <property type="match status" value="1"/>
</dbReference>
<feature type="compositionally biased region" description="Polar residues" evidence="1">
    <location>
        <begin position="254"/>
        <end position="288"/>
    </location>
</feature>
<name>A0A0A9DLF1_ARUDO</name>
<dbReference type="PANTHER" id="PTHR33223">
    <property type="entry name" value="CCHC-TYPE DOMAIN-CONTAINING PROTEIN"/>
    <property type="match status" value="1"/>
</dbReference>
<sequence>MGDSITADAIKDFMSKMDRLLTAVEHNINEITTVKNQYSAPSVAVNRLQSELADDKLKINAESSNSQSNDGKFSAPAPPQTPMVHKLRFPKYNGADDPLSWLHKCDQFFRAQRTPEDEKVWMVSFYMDGVAQQWYYRLERNRGVPTWPLFVELINRRFGPPVRSNPLGELKDFRRSRTVAEYQDQFLKLLARCEGVTEQQQVDLFTAGLCNLLRVDVEMQHPDSLEDAIGLERAFERRLQIDDDDNHPVPRTISCASSTPQPYTPTTISASAPKTPSYATSLDSTPTTRGAPVKPAAEARFTRLSPEEMANR</sequence>
<organism evidence="3">
    <name type="scientific">Arundo donax</name>
    <name type="common">Giant reed</name>
    <name type="synonym">Donax arundinaceus</name>
    <dbReference type="NCBI Taxonomy" id="35708"/>
    <lineage>
        <taxon>Eukaryota</taxon>
        <taxon>Viridiplantae</taxon>
        <taxon>Streptophyta</taxon>
        <taxon>Embryophyta</taxon>
        <taxon>Tracheophyta</taxon>
        <taxon>Spermatophyta</taxon>
        <taxon>Magnoliopsida</taxon>
        <taxon>Liliopsida</taxon>
        <taxon>Poales</taxon>
        <taxon>Poaceae</taxon>
        <taxon>PACMAD clade</taxon>
        <taxon>Arundinoideae</taxon>
        <taxon>Arundineae</taxon>
        <taxon>Arundo</taxon>
    </lineage>
</organism>
<evidence type="ECO:0000259" key="2">
    <source>
        <dbReference type="Pfam" id="PF03732"/>
    </source>
</evidence>
<proteinExistence type="predicted"/>
<dbReference type="Pfam" id="PF03732">
    <property type="entry name" value="Retrotrans_gag"/>
    <property type="match status" value="1"/>
</dbReference>
<dbReference type="InterPro" id="IPR005162">
    <property type="entry name" value="Retrotrans_gag_dom"/>
</dbReference>
<dbReference type="EMBL" id="GBRH01209304">
    <property type="protein sequence ID" value="JAD88591.1"/>
    <property type="molecule type" value="Transcribed_RNA"/>
</dbReference>
<feature type="domain" description="Retrotransposon gag" evidence="2">
    <location>
        <begin position="122"/>
        <end position="209"/>
    </location>
</feature>
<protein>
    <recommendedName>
        <fullName evidence="2">Retrotransposon gag domain-containing protein</fullName>
    </recommendedName>
</protein>